<name>A0AAV5MJQ5_9ROSI</name>
<keyword evidence="4" id="KW-1185">Reference proteome</keyword>
<feature type="region of interest" description="Disordered" evidence="2">
    <location>
        <begin position="1"/>
        <end position="42"/>
    </location>
</feature>
<proteinExistence type="predicted"/>
<reference evidence="3 4" key="1">
    <citation type="journal article" date="2021" name="Commun. Biol.">
        <title>The genome of Shorea leprosula (Dipterocarpaceae) highlights the ecological relevance of drought in aseasonal tropical rainforests.</title>
        <authorList>
            <person name="Ng K.K.S."/>
            <person name="Kobayashi M.J."/>
            <person name="Fawcett J.A."/>
            <person name="Hatakeyama M."/>
            <person name="Paape T."/>
            <person name="Ng C.H."/>
            <person name="Ang C.C."/>
            <person name="Tnah L.H."/>
            <person name="Lee C.T."/>
            <person name="Nishiyama T."/>
            <person name="Sese J."/>
            <person name="O'Brien M.J."/>
            <person name="Copetti D."/>
            <person name="Mohd Noor M.I."/>
            <person name="Ong R.C."/>
            <person name="Putra M."/>
            <person name="Sireger I.Z."/>
            <person name="Indrioko S."/>
            <person name="Kosugi Y."/>
            <person name="Izuno A."/>
            <person name="Isagi Y."/>
            <person name="Lee S.L."/>
            <person name="Shimizu K.K."/>
        </authorList>
    </citation>
    <scope>NUCLEOTIDE SEQUENCE [LARGE SCALE GENOMIC DNA]</scope>
    <source>
        <strain evidence="3">214</strain>
    </source>
</reference>
<accession>A0AAV5MJQ5</accession>
<feature type="compositionally biased region" description="Low complexity" evidence="2">
    <location>
        <begin position="18"/>
        <end position="28"/>
    </location>
</feature>
<organism evidence="3 4">
    <name type="scientific">Rubroshorea leprosula</name>
    <dbReference type="NCBI Taxonomy" id="152421"/>
    <lineage>
        <taxon>Eukaryota</taxon>
        <taxon>Viridiplantae</taxon>
        <taxon>Streptophyta</taxon>
        <taxon>Embryophyta</taxon>
        <taxon>Tracheophyta</taxon>
        <taxon>Spermatophyta</taxon>
        <taxon>Magnoliopsida</taxon>
        <taxon>eudicotyledons</taxon>
        <taxon>Gunneridae</taxon>
        <taxon>Pentapetalae</taxon>
        <taxon>rosids</taxon>
        <taxon>malvids</taxon>
        <taxon>Malvales</taxon>
        <taxon>Dipterocarpaceae</taxon>
        <taxon>Rubroshorea</taxon>
    </lineage>
</organism>
<feature type="compositionally biased region" description="Basic and acidic residues" evidence="2">
    <location>
        <begin position="177"/>
        <end position="186"/>
    </location>
</feature>
<feature type="region of interest" description="Disordered" evidence="2">
    <location>
        <begin position="162"/>
        <end position="186"/>
    </location>
</feature>
<sequence length="406" mass="45640">MSVVGSEVMPLEYGGMDSESSPSPSSSERTMEERRERRVVEEEEEEIPSNIIEVEGNVGRCYDPNLDIVSEVKGYVSELGSRGSLRGLVGNYNIFHQVLIRPAGDEVEEVGKLVREEGELVDIMHLTSVEAIKAAELYGPSSLSEVEMDGFLNAAGGLAIPKKPRKKSKTSTMAEKGAAKKDKGKELISPPSFQKSLFDATNITGAKRFLNATLPVVDWRQARDETVRQLGARVVRHSLEESIKDRASLQRQCEELQKEKEELLKKNKEIQRKLDEVLPSVTELQNDNDTLSTRLVFEERKGKICEDKLEAQDKYIDNMKKGVVELKKNVNLLVHNRMEEHIGNFLNSSTFENIINLYRLPTAILAFTDCRKKVKARYLEVDVMTVTFGEQEKGVKEDGESLSADF</sequence>
<gene>
    <name evidence="3" type="ORF">SLEP1_g56465</name>
</gene>
<feature type="compositionally biased region" description="Basic and acidic residues" evidence="2">
    <location>
        <begin position="29"/>
        <end position="40"/>
    </location>
</feature>
<protein>
    <submittedName>
        <fullName evidence="3">Uncharacterized protein</fullName>
    </submittedName>
</protein>
<evidence type="ECO:0000313" key="3">
    <source>
        <dbReference type="EMBL" id="GKV49729.1"/>
    </source>
</evidence>
<dbReference type="Proteomes" id="UP001054252">
    <property type="component" value="Unassembled WGS sequence"/>
</dbReference>
<evidence type="ECO:0000313" key="4">
    <source>
        <dbReference type="Proteomes" id="UP001054252"/>
    </source>
</evidence>
<evidence type="ECO:0000256" key="1">
    <source>
        <dbReference type="SAM" id="Coils"/>
    </source>
</evidence>
<evidence type="ECO:0000256" key="2">
    <source>
        <dbReference type="SAM" id="MobiDB-lite"/>
    </source>
</evidence>
<dbReference type="AlphaFoldDB" id="A0AAV5MJQ5"/>
<comment type="caution">
    <text evidence="3">The sequence shown here is derived from an EMBL/GenBank/DDBJ whole genome shotgun (WGS) entry which is preliminary data.</text>
</comment>
<dbReference type="EMBL" id="BPVZ01000316">
    <property type="protein sequence ID" value="GKV49729.1"/>
    <property type="molecule type" value="Genomic_DNA"/>
</dbReference>
<keyword evidence="1" id="KW-0175">Coiled coil</keyword>
<feature type="coiled-coil region" evidence="1">
    <location>
        <begin position="239"/>
        <end position="301"/>
    </location>
</feature>